<dbReference type="GO" id="GO:0005524">
    <property type="term" value="F:ATP binding"/>
    <property type="evidence" value="ECO:0007669"/>
    <property type="project" value="UniProtKB-KW"/>
</dbReference>
<evidence type="ECO:0000256" key="7">
    <source>
        <dbReference type="SAM" id="MobiDB-lite"/>
    </source>
</evidence>
<organism evidence="8 9">
    <name type="scientific">Anopheles maculatus</name>
    <dbReference type="NCBI Taxonomy" id="74869"/>
    <lineage>
        <taxon>Eukaryota</taxon>
        <taxon>Metazoa</taxon>
        <taxon>Ecdysozoa</taxon>
        <taxon>Arthropoda</taxon>
        <taxon>Hexapoda</taxon>
        <taxon>Insecta</taxon>
        <taxon>Pterygota</taxon>
        <taxon>Neoptera</taxon>
        <taxon>Endopterygota</taxon>
        <taxon>Diptera</taxon>
        <taxon>Nematocera</taxon>
        <taxon>Culicoidea</taxon>
        <taxon>Culicidae</taxon>
        <taxon>Anophelinae</taxon>
        <taxon>Anopheles</taxon>
        <taxon>Anopheles maculatus group</taxon>
    </lineage>
</organism>
<feature type="coiled-coil region" evidence="6">
    <location>
        <begin position="251"/>
        <end position="278"/>
    </location>
</feature>
<reference evidence="8" key="2">
    <citation type="submission" date="2020-05" db="UniProtKB">
        <authorList>
            <consortium name="EnsemblMetazoa"/>
        </authorList>
    </citation>
    <scope>IDENTIFICATION</scope>
    <source>
        <strain evidence="8">maculatus3</strain>
    </source>
</reference>
<keyword evidence="9" id="KW-1185">Reference proteome</keyword>
<dbReference type="GO" id="GO:0051231">
    <property type="term" value="P:spindle elongation"/>
    <property type="evidence" value="ECO:0007669"/>
    <property type="project" value="TreeGrafter"/>
</dbReference>
<dbReference type="EnsemblMetazoa" id="AMAM004624-RA">
    <property type="protein sequence ID" value="AMAM004624-PA"/>
    <property type="gene ID" value="AMAM004624"/>
</dbReference>
<dbReference type="GO" id="GO:0003777">
    <property type="term" value="F:microtubule motor activity"/>
    <property type="evidence" value="ECO:0007669"/>
    <property type="project" value="InterPro"/>
</dbReference>
<dbReference type="PANTHER" id="PTHR47969:SF15">
    <property type="entry name" value="CHROMOSOME-ASSOCIATED KINESIN KIF4A-RELATED"/>
    <property type="match status" value="1"/>
</dbReference>
<dbReference type="InterPro" id="IPR027640">
    <property type="entry name" value="Kinesin-like_fam"/>
</dbReference>
<dbReference type="Gene3D" id="1.10.287.1490">
    <property type="match status" value="1"/>
</dbReference>
<protein>
    <submittedName>
        <fullName evidence="8">Uncharacterized protein</fullName>
    </submittedName>
</protein>
<feature type="coiled-coil region" evidence="6">
    <location>
        <begin position="60"/>
        <end position="124"/>
    </location>
</feature>
<comment type="subcellular location">
    <subcellularLocation>
        <location evidence="1">Cytoplasm</location>
    </subcellularLocation>
</comment>
<keyword evidence="5 6" id="KW-0175">Coiled coil</keyword>
<evidence type="ECO:0000313" key="9">
    <source>
        <dbReference type="Proteomes" id="UP000075901"/>
    </source>
</evidence>
<dbReference type="GO" id="GO:0007018">
    <property type="term" value="P:microtubule-based movement"/>
    <property type="evidence" value="ECO:0007669"/>
    <property type="project" value="InterPro"/>
</dbReference>
<dbReference type="GO" id="GO:0005737">
    <property type="term" value="C:cytoplasm"/>
    <property type="evidence" value="ECO:0007669"/>
    <property type="project" value="UniProtKB-SubCell"/>
</dbReference>
<evidence type="ECO:0000256" key="6">
    <source>
        <dbReference type="SAM" id="Coils"/>
    </source>
</evidence>
<evidence type="ECO:0000256" key="4">
    <source>
        <dbReference type="ARBA" id="ARBA00022840"/>
    </source>
</evidence>
<keyword evidence="3" id="KW-0547">Nucleotide-binding</keyword>
<accession>A0A182SDK0</accession>
<feature type="compositionally biased region" description="Acidic residues" evidence="7">
    <location>
        <begin position="303"/>
        <end position="322"/>
    </location>
</feature>
<evidence type="ECO:0000256" key="1">
    <source>
        <dbReference type="ARBA" id="ARBA00004496"/>
    </source>
</evidence>
<feature type="region of interest" description="Disordered" evidence="7">
    <location>
        <begin position="303"/>
        <end position="347"/>
    </location>
</feature>
<proteinExistence type="predicted"/>
<keyword evidence="4" id="KW-0067">ATP-binding</keyword>
<evidence type="ECO:0000256" key="2">
    <source>
        <dbReference type="ARBA" id="ARBA00022490"/>
    </source>
</evidence>
<dbReference type="PANTHER" id="PTHR47969">
    <property type="entry name" value="CHROMOSOME-ASSOCIATED KINESIN KIF4A-RELATED"/>
    <property type="match status" value="1"/>
</dbReference>
<evidence type="ECO:0000256" key="3">
    <source>
        <dbReference type="ARBA" id="ARBA00022741"/>
    </source>
</evidence>
<feature type="compositionally biased region" description="Basic and acidic residues" evidence="7">
    <location>
        <begin position="323"/>
        <end position="335"/>
    </location>
</feature>
<dbReference type="AlphaFoldDB" id="A0A182SDK0"/>
<reference evidence="9" key="1">
    <citation type="submission" date="2013-09" db="EMBL/GenBank/DDBJ databases">
        <title>The Genome Sequence of Anopheles maculatus species B.</title>
        <authorList>
            <consortium name="The Broad Institute Genomics Platform"/>
            <person name="Neafsey D.E."/>
            <person name="Besansky N."/>
            <person name="Howell P."/>
            <person name="Walton C."/>
            <person name="Young S.K."/>
            <person name="Zeng Q."/>
            <person name="Gargeya S."/>
            <person name="Fitzgerald M."/>
            <person name="Haas B."/>
            <person name="Abouelleil A."/>
            <person name="Allen A.W."/>
            <person name="Alvarado L."/>
            <person name="Arachchi H.M."/>
            <person name="Berlin A.M."/>
            <person name="Chapman S.B."/>
            <person name="Gainer-Dewar J."/>
            <person name="Goldberg J."/>
            <person name="Griggs A."/>
            <person name="Gujja S."/>
            <person name="Hansen M."/>
            <person name="Howarth C."/>
            <person name="Imamovic A."/>
            <person name="Ireland A."/>
            <person name="Larimer J."/>
            <person name="McCowan C."/>
            <person name="Murphy C."/>
            <person name="Pearson M."/>
            <person name="Poon T.W."/>
            <person name="Priest M."/>
            <person name="Roberts A."/>
            <person name="Saif S."/>
            <person name="Shea T."/>
            <person name="Sisk P."/>
            <person name="Sykes S."/>
            <person name="Wortman J."/>
            <person name="Nusbaum C."/>
            <person name="Birren B."/>
        </authorList>
    </citation>
    <scope>NUCLEOTIDE SEQUENCE [LARGE SCALE GENOMIC DNA]</scope>
    <source>
        <strain evidence="9">maculatus3</strain>
    </source>
</reference>
<dbReference type="VEuPathDB" id="VectorBase:AMAM004624"/>
<evidence type="ECO:0000256" key="5">
    <source>
        <dbReference type="ARBA" id="ARBA00023054"/>
    </source>
</evidence>
<sequence>MQRKMDETILVNKRLKATLDRRQRNPSAADRSVLRGADAAKWIKHELELICNTVEASVTLKLLRTQRAQQSKKLNQLQAQLTELAGVEDEDGADGSIDDRVQQRRELEEEIRQCETDLEYRNAQIADLQQKIHTVDTETQLAAFGEGLASLPEARESFQRLLEQLVHTHTRLFETRFKLVELQATGECQEEALGQARAQLQLTEKQYREQVVQLERTYEDKLALLLMQRTAANSSVPAENADHPTQPDTVHEEAIRRIDELRDELESYKRTVQLLQEKLDEHVPPRRKCQLPRRLQDHHMELATDEDDAMELSDEEQDEDDLSKELLEKELDPDFRGTPLHKRKKVRVTRRSYRRSRVFAINSSFGVPRFDR</sequence>
<name>A0A182SDK0_9DIPT</name>
<evidence type="ECO:0000313" key="8">
    <source>
        <dbReference type="EnsemblMetazoa" id="AMAM004624-PA"/>
    </source>
</evidence>
<dbReference type="GO" id="GO:0005875">
    <property type="term" value="C:microtubule associated complex"/>
    <property type="evidence" value="ECO:0007669"/>
    <property type="project" value="TreeGrafter"/>
</dbReference>
<dbReference type="GO" id="GO:0007052">
    <property type="term" value="P:mitotic spindle organization"/>
    <property type="evidence" value="ECO:0007669"/>
    <property type="project" value="TreeGrafter"/>
</dbReference>
<dbReference type="Proteomes" id="UP000075901">
    <property type="component" value="Unassembled WGS sequence"/>
</dbReference>
<keyword evidence="2" id="KW-0963">Cytoplasm</keyword>